<feature type="domain" description="LIM zinc-binding" evidence="8">
    <location>
        <begin position="446"/>
        <end position="506"/>
    </location>
</feature>
<feature type="compositionally biased region" description="Basic and acidic residues" evidence="7">
    <location>
        <begin position="133"/>
        <end position="148"/>
    </location>
</feature>
<keyword evidence="4 6" id="KW-0862">Zinc</keyword>
<evidence type="ECO:0000256" key="6">
    <source>
        <dbReference type="PROSITE-ProRule" id="PRU00125"/>
    </source>
</evidence>
<proteinExistence type="predicted"/>
<dbReference type="SUPFAM" id="SSF57716">
    <property type="entry name" value="Glucocorticoid receptor-like (DNA-binding domain)"/>
    <property type="match status" value="1"/>
</dbReference>
<evidence type="ECO:0000256" key="4">
    <source>
        <dbReference type="ARBA" id="ARBA00022833"/>
    </source>
</evidence>
<dbReference type="GO" id="GO:0007517">
    <property type="term" value="P:muscle organ development"/>
    <property type="evidence" value="ECO:0007669"/>
    <property type="project" value="UniProtKB-KW"/>
</dbReference>
<dbReference type="GO" id="GO:0060537">
    <property type="term" value="P:muscle tissue development"/>
    <property type="evidence" value="ECO:0007669"/>
    <property type="project" value="UniProtKB-ARBA"/>
</dbReference>
<dbReference type="AlphaFoldDB" id="A0AAV2NSX4"/>
<dbReference type="InterPro" id="IPR001781">
    <property type="entry name" value="Znf_LIM"/>
</dbReference>
<dbReference type="Gene3D" id="2.10.110.10">
    <property type="entry name" value="Cysteine Rich Protein"/>
    <property type="match status" value="1"/>
</dbReference>
<keyword evidence="10" id="KW-1185">Reference proteome</keyword>
<evidence type="ECO:0000313" key="9">
    <source>
        <dbReference type="EMBL" id="CAL1682909.1"/>
    </source>
</evidence>
<dbReference type="GO" id="GO:0030018">
    <property type="term" value="C:Z disc"/>
    <property type="evidence" value="ECO:0007669"/>
    <property type="project" value="UniProtKB-ARBA"/>
</dbReference>
<evidence type="ECO:0000256" key="7">
    <source>
        <dbReference type="SAM" id="MobiDB-lite"/>
    </source>
</evidence>
<gene>
    <name evidence="9" type="ORF">LPLAT_LOCUS8748</name>
</gene>
<evidence type="ECO:0000256" key="2">
    <source>
        <dbReference type="ARBA" id="ARBA00022723"/>
    </source>
</evidence>
<evidence type="ECO:0000256" key="5">
    <source>
        <dbReference type="ARBA" id="ARBA00023038"/>
    </source>
</evidence>
<evidence type="ECO:0000259" key="8">
    <source>
        <dbReference type="PROSITE" id="PS50023"/>
    </source>
</evidence>
<reference evidence="9" key="1">
    <citation type="submission" date="2024-04" db="EMBL/GenBank/DDBJ databases">
        <authorList>
            <consortium name="Molecular Ecology Group"/>
        </authorList>
    </citation>
    <scope>NUCLEOTIDE SEQUENCE</scope>
</reference>
<keyword evidence="3" id="KW-0677">Repeat</keyword>
<name>A0AAV2NSX4_9HYME</name>
<keyword evidence="5 6" id="KW-0440">LIM domain</keyword>
<dbReference type="EMBL" id="OZ034827">
    <property type="protein sequence ID" value="CAL1682909.1"/>
    <property type="molecule type" value="Genomic_DNA"/>
</dbReference>
<evidence type="ECO:0000256" key="3">
    <source>
        <dbReference type="ARBA" id="ARBA00022737"/>
    </source>
</evidence>
<feature type="region of interest" description="Disordered" evidence="7">
    <location>
        <begin position="194"/>
        <end position="217"/>
    </location>
</feature>
<evidence type="ECO:0000313" key="10">
    <source>
        <dbReference type="Proteomes" id="UP001497644"/>
    </source>
</evidence>
<dbReference type="PROSITE" id="PS00478">
    <property type="entry name" value="LIM_DOMAIN_1"/>
    <property type="match status" value="1"/>
</dbReference>
<organism evidence="9 10">
    <name type="scientific">Lasius platythorax</name>
    <dbReference type="NCBI Taxonomy" id="488582"/>
    <lineage>
        <taxon>Eukaryota</taxon>
        <taxon>Metazoa</taxon>
        <taxon>Ecdysozoa</taxon>
        <taxon>Arthropoda</taxon>
        <taxon>Hexapoda</taxon>
        <taxon>Insecta</taxon>
        <taxon>Pterygota</taxon>
        <taxon>Neoptera</taxon>
        <taxon>Endopterygota</taxon>
        <taxon>Hymenoptera</taxon>
        <taxon>Apocrita</taxon>
        <taxon>Aculeata</taxon>
        <taxon>Formicoidea</taxon>
        <taxon>Formicidae</taxon>
        <taxon>Formicinae</taxon>
        <taxon>Lasius</taxon>
        <taxon>Lasius</taxon>
    </lineage>
</organism>
<keyword evidence="2 6" id="KW-0479">Metal-binding</keyword>
<dbReference type="GO" id="GO:0046872">
    <property type="term" value="F:metal ion binding"/>
    <property type="evidence" value="ECO:0007669"/>
    <property type="project" value="UniProtKB-KW"/>
</dbReference>
<keyword evidence="1" id="KW-0517">Myogenesis</keyword>
<dbReference type="Proteomes" id="UP001497644">
    <property type="component" value="Chromosome 4"/>
</dbReference>
<protein>
    <recommendedName>
        <fullName evidence="8">LIM zinc-binding domain-containing protein</fullName>
    </recommendedName>
</protein>
<dbReference type="PROSITE" id="PS50023">
    <property type="entry name" value="LIM_DOMAIN_2"/>
    <property type="match status" value="1"/>
</dbReference>
<dbReference type="FunFam" id="2.10.110.10:FF:000001">
    <property type="entry name" value="Cysteine and glycine-rich protein 1"/>
    <property type="match status" value="1"/>
</dbReference>
<dbReference type="Pfam" id="PF00412">
    <property type="entry name" value="LIM"/>
    <property type="match status" value="1"/>
</dbReference>
<sequence length="522" mass="56998">MSSPRNQLSIYIRNCLHHNRGGRPNEIGLRIMSTDISNTTGENRTKVIVSTCESSSPSRESRNVAVDIPDIAPSSRRKCSCPSRPLTTIRCAPFRRRVSFSDTTAFIGTADDDRYRCATIIMQDDDPTNSCHGNDRESESNSRERESFDYDIWQADDSSTGRSDDGYSESTPRIDNYAESRCVSGCTFDNGEVQRSHSEDIDEQTIESNGRARGGWSGESDVCSAVRAIENEKQEISKVDEDDTVSNDNLLNHIHEDVDSIVDDEHRMRGGCGGCCCGARENIRRSYGCRCGGFAPGPNESCASNSNAKTASCILPSRCCCRCPRVCKKTVKCETLPCTTDVRSCGRCCGGGCRCEKPGQICIPSPRICSSPAHSSRGRSPCASRCPPQSPCRGCCSGTFKCARLSSSRCRSIIDSGCCISDGAKCGIDGACCRLRLQCECLGGGLDCRRCGRKVYQAEMQIVSGVPYHSICFSCFCCRKPLEPLTYQENCGEIYCKQCYVRNFGPQGYGYGVGAGVLQTPL</sequence>
<feature type="region of interest" description="Disordered" evidence="7">
    <location>
        <begin position="126"/>
        <end position="173"/>
    </location>
</feature>
<dbReference type="SMART" id="SM00132">
    <property type="entry name" value="LIM"/>
    <property type="match status" value="1"/>
</dbReference>
<accession>A0AAV2NSX4</accession>
<evidence type="ECO:0000256" key="1">
    <source>
        <dbReference type="ARBA" id="ARBA00022541"/>
    </source>
</evidence>